<name>A0A9W4DWQ2_9ACTN</name>
<feature type="compositionally biased region" description="Basic and acidic residues" evidence="1">
    <location>
        <begin position="8"/>
        <end position="20"/>
    </location>
</feature>
<gene>
    <name evidence="2" type="ORF">SCOCK_30135</name>
</gene>
<comment type="caution">
    <text evidence="2">The sequence shown here is derived from an EMBL/GenBank/DDBJ whole genome shotgun (WGS) entry which is preliminary data.</text>
</comment>
<protein>
    <submittedName>
        <fullName evidence="2">Uncharacterized protein</fullName>
    </submittedName>
</protein>
<keyword evidence="3" id="KW-1185">Reference proteome</keyword>
<dbReference type="EMBL" id="CAJSLV010000059">
    <property type="protein sequence ID" value="CAG6394902.1"/>
    <property type="molecule type" value="Genomic_DNA"/>
</dbReference>
<feature type="compositionally biased region" description="Polar residues" evidence="1">
    <location>
        <begin position="91"/>
        <end position="106"/>
    </location>
</feature>
<evidence type="ECO:0000256" key="1">
    <source>
        <dbReference type="SAM" id="MobiDB-lite"/>
    </source>
</evidence>
<evidence type="ECO:0000313" key="2">
    <source>
        <dbReference type="EMBL" id="CAG6394902.1"/>
    </source>
</evidence>
<proteinExistence type="predicted"/>
<evidence type="ECO:0000313" key="3">
    <source>
        <dbReference type="Proteomes" id="UP001152519"/>
    </source>
</evidence>
<feature type="region of interest" description="Disordered" evidence="1">
    <location>
        <begin position="1"/>
        <end position="32"/>
    </location>
</feature>
<reference evidence="2" key="1">
    <citation type="submission" date="2021-05" db="EMBL/GenBank/DDBJ databases">
        <authorList>
            <person name="Arsene-Ploetze F."/>
        </authorList>
    </citation>
    <scope>NUCLEOTIDE SEQUENCE</scope>
    <source>
        <strain evidence="2">DSM 42138</strain>
    </source>
</reference>
<organism evidence="2 3">
    <name type="scientific">Actinacidiphila cocklensis</name>
    <dbReference type="NCBI Taxonomy" id="887465"/>
    <lineage>
        <taxon>Bacteria</taxon>
        <taxon>Bacillati</taxon>
        <taxon>Actinomycetota</taxon>
        <taxon>Actinomycetes</taxon>
        <taxon>Kitasatosporales</taxon>
        <taxon>Streptomycetaceae</taxon>
        <taxon>Actinacidiphila</taxon>
    </lineage>
</organism>
<accession>A0A9W4DWQ2</accession>
<feature type="region of interest" description="Disordered" evidence="1">
    <location>
        <begin position="79"/>
        <end position="130"/>
    </location>
</feature>
<dbReference type="AlphaFoldDB" id="A0A9W4DWQ2"/>
<dbReference type="Proteomes" id="UP001152519">
    <property type="component" value="Unassembled WGS sequence"/>
</dbReference>
<sequence>MLSQPSARETDAVRPRDRRPQRTVIGRPSEAAGRWARAWPAAASHCGLRDHQWFSPNRELHTARIGAYVPRAAASSGSISYHVRHGGPQGSGSTANVPDGMSTGSQAPRRKGVKLSSAGHTPCSCSWRSP</sequence>